<protein>
    <submittedName>
        <fullName evidence="1">Uncharacterized protein</fullName>
    </submittedName>
</protein>
<dbReference type="EMBL" id="FN596494">
    <property type="protein sequence ID" value="CCB59339.1"/>
    <property type="molecule type" value="Genomic_DNA"/>
</dbReference>
<reference evidence="2" key="1">
    <citation type="journal article" date="2007" name="Nature">
        <title>The grapevine genome sequence suggests ancestral hexaploidization in major angiosperm phyla.</title>
        <authorList>
            <consortium name="The French-Italian Public Consortium for Grapevine Genome Characterization."/>
            <person name="Jaillon O."/>
            <person name="Aury J.-M."/>
            <person name="Noel B."/>
            <person name="Policriti A."/>
            <person name="Clepet C."/>
            <person name="Casagrande A."/>
            <person name="Choisne N."/>
            <person name="Aubourg S."/>
            <person name="Vitulo N."/>
            <person name="Jubin C."/>
            <person name="Vezzi A."/>
            <person name="Legeai F."/>
            <person name="Hugueney P."/>
            <person name="Dasilva C."/>
            <person name="Horner D."/>
            <person name="Mica E."/>
            <person name="Jublot D."/>
            <person name="Poulain J."/>
            <person name="Bruyere C."/>
            <person name="Billault A."/>
            <person name="Segurens B."/>
            <person name="Gouyvenoux M."/>
            <person name="Ugarte E."/>
            <person name="Cattonaro F."/>
            <person name="Anthouard V."/>
            <person name="Vico V."/>
            <person name="Del Fabbro C."/>
            <person name="Alaux M."/>
            <person name="Di Gaspero G."/>
            <person name="Dumas V."/>
            <person name="Felice N."/>
            <person name="Paillard S."/>
            <person name="Juman I."/>
            <person name="Moroldo M."/>
            <person name="Scalabrin S."/>
            <person name="Canaguier A."/>
            <person name="Le Clainche I."/>
            <person name="Malacrida G."/>
            <person name="Durand E."/>
            <person name="Pesole G."/>
            <person name="Laucou V."/>
            <person name="Chatelet P."/>
            <person name="Merdinoglu D."/>
            <person name="Delledonne M."/>
            <person name="Pezzotti M."/>
            <person name="Lecharny A."/>
            <person name="Scarpelli C."/>
            <person name="Artiguenave F."/>
            <person name="Pe M.E."/>
            <person name="Valle G."/>
            <person name="Morgante M."/>
            <person name="Caboche M."/>
            <person name="Adam-Blondon A.-F."/>
            <person name="Weissenbach J."/>
            <person name="Quetier F."/>
            <person name="Wincker P."/>
        </authorList>
    </citation>
    <scope>NUCLEOTIDE SEQUENCE [LARGE SCALE GENOMIC DNA]</scope>
    <source>
        <strain evidence="2">cv. Pinot noir / PN40024</strain>
    </source>
</reference>
<dbReference type="AlphaFoldDB" id="F6HY16"/>
<dbReference type="InParanoid" id="F6HY16"/>
<dbReference type="HOGENOM" id="CLU_3413566_0_0_1"/>
<sequence length="28" mass="3104">MRKVFPDGMMPIFSVFSSPKGSKTVVET</sequence>
<evidence type="ECO:0000313" key="2">
    <source>
        <dbReference type="Proteomes" id="UP000009183"/>
    </source>
</evidence>
<accession>F6HY16</accession>
<evidence type="ECO:0000313" key="1">
    <source>
        <dbReference type="EMBL" id="CCB59339.1"/>
    </source>
</evidence>
<dbReference type="Proteomes" id="UP000009183">
    <property type="component" value="Chromosome 9"/>
</dbReference>
<organism evidence="1 2">
    <name type="scientific">Vitis vinifera</name>
    <name type="common">Grape</name>
    <dbReference type="NCBI Taxonomy" id="29760"/>
    <lineage>
        <taxon>Eukaryota</taxon>
        <taxon>Viridiplantae</taxon>
        <taxon>Streptophyta</taxon>
        <taxon>Embryophyta</taxon>
        <taxon>Tracheophyta</taxon>
        <taxon>Spermatophyta</taxon>
        <taxon>Magnoliopsida</taxon>
        <taxon>eudicotyledons</taxon>
        <taxon>Gunneridae</taxon>
        <taxon>Pentapetalae</taxon>
        <taxon>rosids</taxon>
        <taxon>Vitales</taxon>
        <taxon>Vitaceae</taxon>
        <taxon>Viteae</taxon>
        <taxon>Vitis</taxon>
    </lineage>
</organism>
<dbReference type="PaxDb" id="29760-VIT_09s0002g02180.t01"/>
<proteinExistence type="predicted"/>
<gene>
    <name evidence="1" type="ordered locus">VIT_09s0002g02180</name>
</gene>
<name>F6HY16_VITVI</name>
<keyword evidence="2" id="KW-1185">Reference proteome</keyword>